<evidence type="ECO:0000256" key="2">
    <source>
        <dbReference type="ARBA" id="ARBA00023157"/>
    </source>
</evidence>
<organism evidence="6 7">
    <name type="scientific">Knipowitschia caucasica</name>
    <name type="common">Caucasian dwarf goby</name>
    <name type="synonym">Pomatoschistus caucasicus</name>
    <dbReference type="NCBI Taxonomy" id="637954"/>
    <lineage>
        <taxon>Eukaryota</taxon>
        <taxon>Metazoa</taxon>
        <taxon>Chordata</taxon>
        <taxon>Craniata</taxon>
        <taxon>Vertebrata</taxon>
        <taxon>Euteleostomi</taxon>
        <taxon>Actinopterygii</taxon>
        <taxon>Neopterygii</taxon>
        <taxon>Teleostei</taxon>
        <taxon>Neoteleostei</taxon>
        <taxon>Acanthomorphata</taxon>
        <taxon>Gobiaria</taxon>
        <taxon>Gobiiformes</taxon>
        <taxon>Gobioidei</taxon>
        <taxon>Gobiidae</taxon>
        <taxon>Gobiinae</taxon>
        <taxon>Knipowitschia</taxon>
    </lineage>
</organism>
<dbReference type="PANTHER" id="PTHR44337">
    <property type="entry name" value="CARCINOEMBRYONIC ANTIGEN-RELATED CELL ADHESION MOLECULE 8"/>
    <property type="match status" value="1"/>
</dbReference>
<dbReference type="Gene3D" id="2.60.40.10">
    <property type="entry name" value="Immunoglobulins"/>
    <property type="match status" value="1"/>
</dbReference>
<dbReference type="AlphaFoldDB" id="A0AAV2MAL7"/>
<reference evidence="6 7" key="1">
    <citation type="submission" date="2024-04" db="EMBL/GenBank/DDBJ databases">
        <authorList>
            <person name="Waldvogel A.-M."/>
            <person name="Schoenle A."/>
        </authorList>
    </citation>
    <scope>NUCLEOTIDE SEQUENCE [LARGE SCALE GENOMIC DNA]</scope>
</reference>
<name>A0AAV2MAL7_KNICA</name>
<protein>
    <recommendedName>
        <fullName evidence="5">Ig-like domain-containing protein</fullName>
    </recommendedName>
</protein>
<evidence type="ECO:0000256" key="4">
    <source>
        <dbReference type="ARBA" id="ARBA00023319"/>
    </source>
</evidence>
<dbReference type="SUPFAM" id="SSF48726">
    <property type="entry name" value="Immunoglobulin"/>
    <property type="match status" value="1"/>
</dbReference>
<dbReference type="EMBL" id="OZ035829">
    <property type="protein sequence ID" value="CAL1610403.1"/>
    <property type="molecule type" value="Genomic_DNA"/>
</dbReference>
<dbReference type="Pfam" id="PF13927">
    <property type="entry name" value="Ig_3"/>
    <property type="match status" value="1"/>
</dbReference>
<evidence type="ECO:0000256" key="1">
    <source>
        <dbReference type="ARBA" id="ARBA00022729"/>
    </source>
</evidence>
<dbReference type="InterPro" id="IPR036179">
    <property type="entry name" value="Ig-like_dom_sf"/>
</dbReference>
<proteinExistence type="predicted"/>
<keyword evidence="3" id="KW-0325">Glycoprotein</keyword>
<keyword evidence="2" id="KW-1015">Disulfide bond</keyword>
<dbReference type="PROSITE" id="PS50835">
    <property type="entry name" value="IG_LIKE"/>
    <property type="match status" value="1"/>
</dbReference>
<dbReference type="InterPro" id="IPR013783">
    <property type="entry name" value="Ig-like_fold"/>
</dbReference>
<evidence type="ECO:0000313" key="6">
    <source>
        <dbReference type="EMBL" id="CAL1610403.1"/>
    </source>
</evidence>
<dbReference type="PANTHER" id="PTHR44337:SF20">
    <property type="entry name" value="CARCINOEMBRYONIC ANTIGEN-RELATED CELL ADHESION MOLECULE 5-RELATED"/>
    <property type="match status" value="1"/>
</dbReference>
<dbReference type="SMART" id="SM00408">
    <property type="entry name" value="IGc2"/>
    <property type="match status" value="1"/>
</dbReference>
<dbReference type="Proteomes" id="UP001497482">
    <property type="component" value="Chromosome 7"/>
</dbReference>
<sequence>MKNMLRYDQRSFTCSASNPVISDTFSAPKLSISNGPDAATVKTFPLLHHYEEGSDVSLSCSADSRPVAQIKWFFNGEMLSSTEAQLPLMNIQMSQSGNYSCQAFNSKTLRYSTSEPALVSVLNYTEGDGPYEVTVTCPNKLEAGQSFAMLCSAESVPVATYSWKFNDDPLVKRTEMVLVTIVKPEAPL</sequence>
<keyword evidence="4" id="KW-0393">Immunoglobulin domain</keyword>
<keyword evidence="7" id="KW-1185">Reference proteome</keyword>
<evidence type="ECO:0000256" key="3">
    <source>
        <dbReference type="ARBA" id="ARBA00023180"/>
    </source>
</evidence>
<dbReference type="SMART" id="SM00409">
    <property type="entry name" value="IG"/>
    <property type="match status" value="1"/>
</dbReference>
<dbReference type="InterPro" id="IPR003599">
    <property type="entry name" value="Ig_sub"/>
</dbReference>
<feature type="domain" description="Ig-like" evidence="5">
    <location>
        <begin position="36"/>
        <end position="120"/>
    </location>
</feature>
<accession>A0AAV2MAL7</accession>
<evidence type="ECO:0000259" key="5">
    <source>
        <dbReference type="PROSITE" id="PS50835"/>
    </source>
</evidence>
<keyword evidence="1" id="KW-0732">Signal</keyword>
<dbReference type="InterPro" id="IPR052598">
    <property type="entry name" value="IgSF_CEA-related"/>
</dbReference>
<dbReference type="InterPro" id="IPR007110">
    <property type="entry name" value="Ig-like_dom"/>
</dbReference>
<dbReference type="InterPro" id="IPR003598">
    <property type="entry name" value="Ig_sub2"/>
</dbReference>
<gene>
    <name evidence="6" type="ORF">KC01_LOCUS37027</name>
</gene>
<evidence type="ECO:0000313" key="7">
    <source>
        <dbReference type="Proteomes" id="UP001497482"/>
    </source>
</evidence>